<keyword evidence="6" id="KW-1185">Reference proteome</keyword>
<comment type="pathway">
    <text evidence="1">Glycan metabolism; pectin degradation; 2-dehydro-3-deoxy-D-gluconate from pectin: step 1/5.</text>
</comment>
<dbReference type="EnsemblPlants" id="TuG1812G0400000605.01.T01">
    <property type="protein sequence ID" value="TuG1812G0400000605.01.T01"/>
    <property type="gene ID" value="TuG1812G0400000605.01"/>
</dbReference>
<proteinExistence type="predicted"/>
<reference evidence="5" key="3">
    <citation type="submission" date="2022-06" db="UniProtKB">
        <authorList>
            <consortium name="EnsemblPlants"/>
        </authorList>
    </citation>
    <scope>IDENTIFICATION</scope>
</reference>
<dbReference type="SUPFAM" id="SSF51126">
    <property type="entry name" value="Pectin lyase-like"/>
    <property type="match status" value="1"/>
</dbReference>
<dbReference type="PANTHER" id="PTHR31707">
    <property type="entry name" value="PECTINESTERASE"/>
    <property type="match status" value="1"/>
</dbReference>
<reference evidence="5" key="2">
    <citation type="submission" date="2018-03" db="EMBL/GenBank/DDBJ databases">
        <title>The Triticum urartu genome reveals the dynamic nature of wheat genome evolution.</title>
        <authorList>
            <person name="Ling H."/>
            <person name="Ma B."/>
            <person name="Shi X."/>
            <person name="Liu H."/>
            <person name="Dong L."/>
            <person name="Sun H."/>
            <person name="Cao Y."/>
            <person name="Gao Q."/>
            <person name="Zheng S."/>
            <person name="Li Y."/>
            <person name="Yu Y."/>
            <person name="Du H."/>
            <person name="Qi M."/>
            <person name="Li Y."/>
            <person name="Yu H."/>
            <person name="Cui Y."/>
            <person name="Wang N."/>
            <person name="Chen C."/>
            <person name="Wu H."/>
            <person name="Zhao Y."/>
            <person name="Zhang J."/>
            <person name="Li Y."/>
            <person name="Zhou W."/>
            <person name="Zhang B."/>
            <person name="Hu W."/>
            <person name="Eijk M."/>
            <person name="Tang J."/>
            <person name="Witsenboer H."/>
            <person name="Zhao S."/>
            <person name="Li Z."/>
            <person name="Zhang A."/>
            <person name="Wang D."/>
            <person name="Liang C."/>
        </authorList>
    </citation>
    <scope>NUCLEOTIDE SEQUENCE [LARGE SCALE GENOMIC DNA]</scope>
    <source>
        <strain evidence="5">cv. G1812</strain>
    </source>
</reference>
<evidence type="ECO:0000256" key="3">
    <source>
        <dbReference type="ARBA" id="ARBA00023085"/>
    </source>
</evidence>
<evidence type="ECO:0000256" key="2">
    <source>
        <dbReference type="ARBA" id="ARBA00022801"/>
    </source>
</evidence>
<protein>
    <recommendedName>
        <fullName evidence="4">Pectinesterase catalytic domain-containing protein</fullName>
    </recommendedName>
</protein>
<accession>A0A8R7PZV1</accession>
<keyword evidence="2" id="KW-0378">Hydrolase</keyword>
<dbReference type="Gramene" id="TuG1812G0400000605.01.T01">
    <property type="protein sequence ID" value="TuG1812G0400000605.01.T01"/>
    <property type="gene ID" value="TuG1812G0400000605.01"/>
</dbReference>
<dbReference type="InterPro" id="IPR000070">
    <property type="entry name" value="Pectinesterase_cat"/>
</dbReference>
<dbReference type="Gene3D" id="2.160.20.10">
    <property type="entry name" value="Single-stranded right-handed beta-helix, Pectin lyase-like"/>
    <property type="match status" value="1"/>
</dbReference>
<evidence type="ECO:0000256" key="1">
    <source>
        <dbReference type="ARBA" id="ARBA00005184"/>
    </source>
</evidence>
<keyword evidence="3" id="KW-0063">Aspartyl esterase</keyword>
<dbReference type="Pfam" id="PF01095">
    <property type="entry name" value="Pectinesterase"/>
    <property type="match status" value="1"/>
</dbReference>
<evidence type="ECO:0000313" key="6">
    <source>
        <dbReference type="Proteomes" id="UP000015106"/>
    </source>
</evidence>
<dbReference type="GO" id="GO:0030599">
    <property type="term" value="F:pectinesterase activity"/>
    <property type="evidence" value="ECO:0007669"/>
    <property type="project" value="InterPro"/>
</dbReference>
<evidence type="ECO:0000313" key="5">
    <source>
        <dbReference type="EnsemblPlants" id="TuG1812G0400000605.01.T01"/>
    </source>
</evidence>
<feature type="domain" description="Pectinesterase catalytic" evidence="4">
    <location>
        <begin position="1"/>
        <end position="188"/>
    </location>
</feature>
<dbReference type="InterPro" id="IPR012334">
    <property type="entry name" value="Pectin_lyas_fold"/>
</dbReference>
<sequence length="188" mass="20599">MLIGDGAARTVITGNESNRTLGTPCTATVSAQREGIIIRDVTIQNTAGPEAKQAVALLSNSNKSVFYRCQILGFQDTLLAENFLQFYKECEIAGTVDFIWGAATAVFQDCALLARRPGIMQQNVLTGQGRNGADSASGFTFQGCNVTTREDLRGVETYLGRPWQPYARVIFIHCYMDAIVHPLGWLSW</sequence>
<dbReference type="AlphaFoldDB" id="A0A8R7PZV1"/>
<dbReference type="GO" id="GO:0042545">
    <property type="term" value="P:cell wall modification"/>
    <property type="evidence" value="ECO:0007669"/>
    <property type="project" value="InterPro"/>
</dbReference>
<organism evidence="5 6">
    <name type="scientific">Triticum urartu</name>
    <name type="common">Red wild einkorn</name>
    <name type="synonym">Crithodium urartu</name>
    <dbReference type="NCBI Taxonomy" id="4572"/>
    <lineage>
        <taxon>Eukaryota</taxon>
        <taxon>Viridiplantae</taxon>
        <taxon>Streptophyta</taxon>
        <taxon>Embryophyta</taxon>
        <taxon>Tracheophyta</taxon>
        <taxon>Spermatophyta</taxon>
        <taxon>Magnoliopsida</taxon>
        <taxon>Liliopsida</taxon>
        <taxon>Poales</taxon>
        <taxon>Poaceae</taxon>
        <taxon>BOP clade</taxon>
        <taxon>Pooideae</taxon>
        <taxon>Triticodae</taxon>
        <taxon>Triticeae</taxon>
        <taxon>Triticinae</taxon>
        <taxon>Triticum</taxon>
    </lineage>
</organism>
<dbReference type="Proteomes" id="UP000015106">
    <property type="component" value="Chromosome 4"/>
</dbReference>
<name>A0A8R7PZV1_TRIUA</name>
<reference evidence="6" key="1">
    <citation type="journal article" date="2013" name="Nature">
        <title>Draft genome of the wheat A-genome progenitor Triticum urartu.</title>
        <authorList>
            <person name="Ling H.Q."/>
            <person name="Zhao S."/>
            <person name="Liu D."/>
            <person name="Wang J."/>
            <person name="Sun H."/>
            <person name="Zhang C."/>
            <person name="Fan H."/>
            <person name="Li D."/>
            <person name="Dong L."/>
            <person name="Tao Y."/>
            <person name="Gao C."/>
            <person name="Wu H."/>
            <person name="Li Y."/>
            <person name="Cui Y."/>
            <person name="Guo X."/>
            <person name="Zheng S."/>
            <person name="Wang B."/>
            <person name="Yu K."/>
            <person name="Liang Q."/>
            <person name="Yang W."/>
            <person name="Lou X."/>
            <person name="Chen J."/>
            <person name="Feng M."/>
            <person name="Jian J."/>
            <person name="Zhang X."/>
            <person name="Luo G."/>
            <person name="Jiang Y."/>
            <person name="Liu J."/>
            <person name="Wang Z."/>
            <person name="Sha Y."/>
            <person name="Zhang B."/>
            <person name="Wu H."/>
            <person name="Tang D."/>
            <person name="Shen Q."/>
            <person name="Xue P."/>
            <person name="Zou S."/>
            <person name="Wang X."/>
            <person name="Liu X."/>
            <person name="Wang F."/>
            <person name="Yang Y."/>
            <person name="An X."/>
            <person name="Dong Z."/>
            <person name="Zhang K."/>
            <person name="Zhang X."/>
            <person name="Luo M.C."/>
            <person name="Dvorak J."/>
            <person name="Tong Y."/>
            <person name="Wang J."/>
            <person name="Yang H."/>
            <person name="Li Z."/>
            <person name="Wang D."/>
            <person name="Zhang A."/>
            <person name="Wang J."/>
        </authorList>
    </citation>
    <scope>NUCLEOTIDE SEQUENCE</scope>
    <source>
        <strain evidence="6">cv. G1812</strain>
    </source>
</reference>
<dbReference type="InterPro" id="IPR011050">
    <property type="entry name" value="Pectin_lyase_fold/virulence"/>
</dbReference>
<evidence type="ECO:0000259" key="4">
    <source>
        <dbReference type="Pfam" id="PF01095"/>
    </source>
</evidence>